<evidence type="ECO:0000313" key="1">
    <source>
        <dbReference type="EMBL" id="KKM94233.1"/>
    </source>
</evidence>
<accession>A0A0F9LLI1</accession>
<dbReference type="AlphaFoldDB" id="A0A0F9LLI1"/>
<sequence>MSSKSVVRITTEDTKKTYEFPGLDNPQLWAVRLQIKCVESGGLAHFSSPSFCTERIIHVERETLANAGLMARPVKKEDKPLEETAEDLTLRLLEHVGVYPVE</sequence>
<organism evidence="1">
    <name type="scientific">marine sediment metagenome</name>
    <dbReference type="NCBI Taxonomy" id="412755"/>
    <lineage>
        <taxon>unclassified sequences</taxon>
        <taxon>metagenomes</taxon>
        <taxon>ecological metagenomes</taxon>
    </lineage>
</organism>
<protein>
    <submittedName>
        <fullName evidence="1">Uncharacterized protein</fullName>
    </submittedName>
</protein>
<gene>
    <name evidence="1" type="ORF">LCGC14_1200250</name>
</gene>
<dbReference type="EMBL" id="LAZR01006165">
    <property type="protein sequence ID" value="KKM94233.1"/>
    <property type="molecule type" value="Genomic_DNA"/>
</dbReference>
<comment type="caution">
    <text evidence="1">The sequence shown here is derived from an EMBL/GenBank/DDBJ whole genome shotgun (WGS) entry which is preliminary data.</text>
</comment>
<reference evidence="1" key="1">
    <citation type="journal article" date="2015" name="Nature">
        <title>Complex archaea that bridge the gap between prokaryotes and eukaryotes.</title>
        <authorList>
            <person name="Spang A."/>
            <person name="Saw J.H."/>
            <person name="Jorgensen S.L."/>
            <person name="Zaremba-Niedzwiedzka K."/>
            <person name="Martijn J."/>
            <person name="Lind A.E."/>
            <person name="van Eijk R."/>
            <person name="Schleper C."/>
            <person name="Guy L."/>
            <person name="Ettema T.J."/>
        </authorList>
    </citation>
    <scope>NUCLEOTIDE SEQUENCE</scope>
</reference>
<proteinExistence type="predicted"/>
<name>A0A0F9LLI1_9ZZZZ</name>